<dbReference type="STRING" id="133412.A0A1R1XWS4"/>
<organism evidence="3 4">
    <name type="scientific">Smittium culicis</name>
    <dbReference type="NCBI Taxonomy" id="133412"/>
    <lineage>
        <taxon>Eukaryota</taxon>
        <taxon>Fungi</taxon>
        <taxon>Fungi incertae sedis</taxon>
        <taxon>Zoopagomycota</taxon>
        <taxon>Kickxellomycotina</taxon>
        <taxon>Harpellomycetes</taxon>
        <taxon>Harpellales</taxon>
        <taxon>Legeriomycetaceae</taxon>
        <taxon>Smittium</taxon>
    </lineage>
</organism>
<accession>A0A1R1XWS4</accession>
<evidence type="ECO:0000313" key="3">
    <source>
        <dbReference type="EMBL" id="OMJ19009.1"/>
    </source>
</evidence>
<dbReference type="InterPro" id="IPR050951">
    <property type="entry name" value="Retrovirus_Pol_polyprotein"/>
</dbReference>
<keyword evidence="4" id="KW-1185">Reference proteome</keyword>
<sequence length="297" mass="33882">PFTTTDNGNKYILVITDLLTRWVDAIAVPNTTAETTVSALEKRLIIPHSCPIKLLSDNGPAFTSQLMEMFCYKYGIKQVFASPYHPETNGMTERFNRTLKSMIKAYTTNDQSTWDQYLDMHVFAYRTAKHETLRISPFEALYGRQPRLPANTLKPTNPNTPNNILRYDSRLQAKLSPIRATIEHNNEIAKKTMQHRYNARHRATTYQIGDYVLLKRQTADGLNHSLGLSSVYIGPYRVISKIGRVSYLIEYMDEDGYRSRTTAHINRLKPFHSRSTADTQPMGEEDDVTPDIGTGLS</sequence>
<dbReference type="GO" id="GO:0005634">
    <property type="term" value="C:nucleus"/>
    <property type="evidence" value="ECO:0007669"/>
    <property type="project" value="UniProtKB-ARBA"/>
</dbReference>
<evidence type="ECO:0000256" key="1">
    <source>
        <dbReference type="SAM" id="MobiDB-lite"/>
    </source>
</evidence>
<feature type="region of interest" description="Disordered" evidence="1">
    <location>
        <begin position="269"/>
        <end position="297"/>
    </location>
</feature>
<dbReference type="SUPFAM" id="SSF53098">
    <property type="entry name" value="Ribonuclease H-like"/>
    <property type="match status" value="1"/>
</dbReference>
<dbReference type="InterPro" id="IPR001584">
    <property type="entry name" value="Integrase_cat-core"/>
</dbReference>
<dbReference type="Pfam" id="PF24626">
    <property type="entry name" value="SH3_Tf2-1"/>
    <property type="match status" value="1"/>
</dbReference>
<feature type="non-terminal residue" evidence="3">
    <location>
        <position position="1"/>
    </location>
</feature>
<name>A0A1R1XWS4_9FUNG</name>
<dbReference type="Pfam" id="PF00665">
    <property type="entry name" value="rve"/>
    <property type="match status" value="1"/>
</dbReference>
<dbReference type="AlphaFoldDB" id="A0A1R1XWS4"/>
<dbReference type="InterPro" id="IPR036397">
    <property type="entry name" value="RNaseH_sf"/>
</dbReference>
<dbReference type="InterPro" id="IPR056924">
    <property type="entry name" value="SH3_Tf2-1"/>
</dbReference>
<feature type="domain" description="Integrase catalytic" evidence="2">
    <location>
        <begin position="1"/>
        <end position="145"/>
    </location>
</feature>
<comment type="caution">
    <text evidence="3">The sequence shown here is derived from an EMBL/GenBank/DDBJ whole genome shotgun (WGS) entry which is preliminary data.</text>
</comment>
<dbReference type="Gene3D" id="3.30.420.10">
    <property type="entry name" value="Ribonuclease H-like superfamily/Ribonuclease H"/>
    <property type="match status" value="1"/>
</dbReference>
<dbReference type="GO" id="GO:0015074">
    <property type="term" value="P:DNA integration"/>
    <property type="evidence" value="ECO:0007669"/>
    <property type="project" value="InterPro"/>
</dbReference>
<proteinExistence type="predicted"/>
<dbReference type="Proteomes" id="UP000187283">
    <property type="component" value="Unassembled WGS sequence"/>
</dbReference>
<gene>
    <name evidence="3" type="ORF">AYI70_g4995</name>
</gene>
<reference evidence="3 4" key="1">
    <citation type="submission" date="2017-01" db="EMBL/GenBank/DDBJ databases">
        <authorList>
            <person name="Mah S.A."/>
            <person name="Swanson W.J."/>
            <person name="Moy G.W."/>
            <person name="Vacquier V.D."/>
        </authorList>
    </citation>
    <scope>NUCLEOTIDE SEQUENCE [LARGE SCALE GENOMIC DNA]</scope>
    <source>
        <strain evidence="3 4">GSMNP</strain>
    </source>
</reference>
<dbReference type="InterPro" id="IPR012337">
    <property type="entry name" value="RNaseH-like_sf"/>
</dbReference>
<dbReference type="PROSITE" id="PS50994">
    <property type="entry name" value="INTEGRASE"/>
    <property type="match status" value="1"/>
</dbReference>
<dbReference type="PANTHER" id="PTHR37984">
    <property type="entry name" value="PROTEIN CBG26694"/>
    <property type="match status" value="1"/>
</dbReference>
<evidence type="ECO:0000313" key="4">
    <source>
        <dbReference type="Proteomes" id="UP000187283"/>
    </source>
</evidence>
<dbReference type="GO" id="GO:0003676">
    <property type="term" value="F:nucleic acid binding"/>
    <property type="evidence" value="ECO:0007669"/>
    <property type="project" value="InterPro"/>
</dbReference>
<dbReference type="PANTHER" id="PTHR37984:SF15">
    <property type="entry name" value="INTEGRASE CATALYTIC DOMAIN-CONTAINING PROTEIN"/>
    <property type="match status" value="1"/>
</dbReference>
<protein>
    <submittedName>
        <fullName evidence="3">Retrovirus-related Pol polyprotein from transposon</fullName>
    </submittedName>
</protein>
<dbReference type="OrthoDB" id="2273864at2759"/>
<dbReference type="FunFam" id="3.30.420.10:FF:000032">
    <property type="entry name" value="Retrovirus-related Pol polyprotein from transposon 297-like Protein"/>
    <property type="match status" value="1"/>
</dbReference>
<dbReference type="EMBL" id="LSSN01001601">
    <property type="protein sequence ID" value="OMJ19009.1"/>
    <property type="molecule type" value="Genomic_DNA"/>
</dbReference>
<evidence type="ECO:0000259" key="2">
    <source>
        <dbReference type="PROSITE" id="PS50994"/>
    </source>
</evidence>